<dbReference type="Pfam" id="PF20670">
    <property type="entry name" value="DUF6816"/>
    <property type="match status" value="1"/>
</dbReference>
<dbReference type="InterPro" id="IPR049213">
    <property type="entry name" value="DUF6816"/>
</dbReference>
<dbReference type="EMBL" id="GBEZ01022490">
    <property type="protein sequence ID" value="JAC64352.1"/>
    <property type="molecule type" value="Transcribed_RNA"/>
</dbReference>
<name>A0A061QUK1_9CHLO</name>
<reference evidence="2" key="1">
    <citation type="submission" date="2014-05" db="EMBL/GenBank/DDBJ databases">
        <title>The transcriptome of the halophilic microalga Tetraselmis sp. GSL018 isolated from the Great Salt Lake, Utah.</title>
        <authorList>
            <person name="Jinkerson R.E."/>
            <person name="D'Adamo S."/>
            <person name="Posewitz M.C."/>
        </authorList>
    </citation>
    <scope>NUCLEOTIDE SEQUENCE</scope>
    <source>
        <strain evidence="2">GSL018</strain>
    </source>
</reference>
<dbReference type="AlphaFoldDB" id="A0A061QUK1"/>
<gene>
    <name evidence="2" type="ORF">TSPGSL018_18486</name>
</gene>
<evidence type="ECO:0000313" key="2">
    <source>
        <dbReference type="EMBL" id="JAC64352.1"/>
    </source>
</evidence>
<organism evidence="2">
    <name type="scientific">Tetraselmis sp. GSL018</name>
    <dbReference type="NCBI Taxonomy" id="582737"/>
    <lineage>
        <taxon>Eukaryota</taxon>
        <taxon>Viridiplantae</taxon>
        <taxon>Chlorophyta</taxon>
        <taxon>core chlorophytes</taxon>
        <taxon>Chlorodendrophyceae</taxon>
        <taxon>Chlorodendrales</taxon>
        <taxon>Chlorodendraceae</taxon>
        <taxon>Tetraselmis</taxon>
    </lineage>
</organism>
<accession>A0A061QUK1</accession>
<protein>
    <recommendedName>
        <fullName evidence="1">DUF6816 domain-containing protein</fullName>
    </recommendedName>
</protein>
<sequence length="306" mass="34004">MSAKLNRSVVGQNTLCFGFSATSRARRRKNIGVKTETGNPVKCSASSAHCGTCSLDTRLARRTILSVLSLWDLPAKASLVGPAGDRVWQALGGGPSDLSFPAEFLGTWDTTSTLISLDTPLGEDYVPDLRVVRRAQQMDLNSPKRYRCRFTSNHEGKVVLDRSFNTDELLKLYLGNGTDYSGRIKWDIDDPNDMRVSLPGGTSIETRVTRRSQHTDLEASRTETSEFFRQVYDTGASREDKVKASQCFTKYKWRSRAEAERTGGPVIVATQVVSDYLTPFDGEERMISAMNKPVAVYTYRMSFAPA</sequence>
<proteinExistence type="predicted"/>
<feature type="domain" description="DUF6816" evidence="1">
    <location>
        <begin position="92"/>
        <end position="304"/>
    </location>
</feature>
<evidence type="ECO:0000259" key="1">
    <source>
        <dbReference type="Pfam" id="PF20670"/>
    </source>
</evidence>